<keyword evidence="1" id="KW-0812">Transmembrane</keyword>
<accession>A0A1F4XNW6</accession>
<feature type="transmembrane region" description="Helical" evidence="1">
    <location>
        <begin position="12"/>
        <end position="38"/>
    </location>
</feature>
<organism evidence="2 3">
    <name type="scientific">Candidatus Abawacabacteria bacterium RIFCSPHIGHO2_01_FULL_46_8</name>
    <dbReference type="NCBI Taxonomy" id="1817815"/>
    <lineage>
        <taxon>Bacteria</taxon>
        <taxon>Candidatus Abawacaibacteriota</taxon>
    </lineage>
</organism>
<dbReference type="Pfam" id="PF07963">
    <property type="entry name" value="N_methyl"/>
    <property type="match status" value="1"/>
</dbReference>
<reference evidence="2 3" key="1">
    <citation type="journal article" date="2016" name="Nat. Commun.">
        <title>Thousands of microbial genomes shed light on interconnected biogeochemical processes in an aquifer system.</title>
        <authorList>
            <person name="Anantharaman K."/>
            <person name="Brown C.T."/>
            <person name="Hug L.A."/>
            <person name="Sharon I."/>
            <person name="Castelle C.J."/>
            <person name="Probst A.J."/>
            <person name="Thomas B.C."/>
            <person name="Singh A."/>
            <person name="Wilkins M.J."/>
            <person name="Karaoz U."/>
            <person name="Brodie E.L."/>
            <person name="Williams K.H."/>
            <person name="Hubbard S.S."/>
            <person name="Banfield J.F."/>
        </authorList>
    </citation>
    <scope>NUCLEOTIDE SEQUENCE [LARGE SCALE GENOMIC DNA]</scope>
</reference>
<dbReference type="NCBIfam" id="TIGR02532">
    <property type="entry name" value="IV_pilin_GFxxxE"/>
    <property type="match status" value="1"/>
</dbReference>
<dbReference type="AlphaFoldDB" id="A0A1F4XNW6"/>
<evidence type="ECO:0008006" key="4">
    <source>
        <dbReference type="Google" id="ProtNLM"/>
    </source>
</evidence>
<name>A0A1F4XNW6_9BACT</name>
<evidence type="ECO:0000313" key="2">
    <source>
        <dbReference type="EMBL" id="OGC82753.1"/>
    </source>
</evidence>
<evidence type="ECO:0000256" key="1">
    <source>
        <dbReference type="SAM" id="Phobius"/>
    </source>
</evidence>
<proteinExistence type="predicted"/>
<keyword evidence="1" id="KW-1133">Transmembrane helix</keyword>
<protein>
    <recommendedName>
        <fullName evidence="4">Type II secretion system protein J</fullName>
    </recommendedName>
</protein>
<dbReference type="PROSITE" id="PS00409">
    <property type="entry name" value="PROKAR_NTER_METHYL"/>
    <property type="match status" value="1"/>
</dbReference>
<gene>
    <name evidence="2" type="ORF">A2788_02530</name>
</gene>
<evidence type="ECO:0000313" key="3">
    <source>
        <dbReference type="Proteomes" id="UP000177521"/>
    </source>
</evidence>
<dbReference type="InterPro" id="IPR012902">
    <property type="entry name" value="N_methyl_site"/>
</dbReference>
<dbReference type="Proteomes" id="UP000177521">
    <property type="component" value="Unassembled WGS sequence"/>
</dbReference>
<dbReference type="EMBL" id="MEWS01000008">
    <property type="protein sequence ID" value="OGC82753.1"/>
    <property type="molecule type" value="Genomic_DNA"/>
</dbReference>
<sequence length="216" mass="23927">MSSTQFHHQRGVSLIETLVALFILALGITAALSLLGYVSGITAGTKNRIIATNLAREGIEAVRNIRDSNWLFYGEGGARDHWNDGWEGDENPGAKREYKLVLQADLNQQFSYRLVEILLPAPNPPLPDEEARVYLRSGIVGLPETAPVYTQAEGEGEPSIYSRRLIISYPTETDAGGAGNNIVNVDSIVTWYERGIAKKIELSTKLSDWWQRSDHS</sequence>
<keyword evidence="1" id="KW-0472">Membrane</keyword>
<comment type="caution">
    <text evidence="2">The sequence shown here is derived from an EMBL/GenBank/DDBJ whole genome shotgun (WGS) entry which is preliminary data.</text>
</comment>